<evidence type="ECO:0000256" key="9">
    <source>
        <dbReference type="ARBA" id="ARBA00022692"/>
    </source>
</evidence>
<dbReference type="InterPro" id="IPR004533">
    <property type="entry name" value="CDP-diaglyc--ser_O-PTrfase"/>
</dbReference>
<evidence type="ECO:0000256" key="7">
    <source>
        <dbReference type="ARBA" id="ARBA00022516"/>
    </source>
</evidence>
<evidence type="ECO:0000256" key="10">
    <source>
        <dbReference type="ARBA" id="ARBA00022989"/>
    </source>
</evidence>
<dbReference type="Pfam" id="PF01066">
    <property type="entry name" value="CDP-OH_P_transf"/>
    <property type="match status" value="1"/>
</dbReference>
<dbReference type="InterPro" id="IPR048254">
    <property type="entry name" value="CDP_ALCOHOL_P_TRANSF_CS"/>
</dbReference>
<evidence type="ECO:0000256" key="1">
    <source>
        <dbReference type="ARBA" id="ARBA00000287"/>
    </source>
</evidence>
<evidence type="ECO:0000256" key="13">
    <source>
        <dbReference type="ARBA" id="ARBA00023209"/>
    </source>
</evidence>
<keyword evidence="11" id="KW-0443">Lipid metabolism</keyword>
<evidence type="ECO:0000256" key="3">
    <source>
        <dbReference type="ARBA" id="ARBA00004308"/>
    </source>
</evidence>
<keyword evidence="14" id="KW-1208">Phospholipid metabolism</keyword>
<organism evidence="18 19">
    <name type="scientific">Candidatus Methanocrinis alkalitolerans</name>
    <dbReference type="NCBI Taxonomy" id="3033395"/>
    <lineage>
        <taxon>Archaea</taxon>
        <taxon>Methanobacteriati</taxon>
        <taxon>Methanobacteriota</taxon>
        <taxon>Stenosarchaea group</taxon>
        <taxon>Methanomicrobia</taxon>
        <taxon>Methanotrichales</taxon>
        <taxon>Methanotrichaceae</taxon>
        <taxon>Methanocrinis</taxon>
    </lineage>
</organism>
<evidence type="ECO:0000256" key="8">
    <source>
        <dbReference type="ARBA" id="ARBA00022679"/>
    </source>
</evidence>
<dbReference type="InterPro" id="IPR043130">
    <property type="entry name" value="CDP-OH_PTrfase_TM_dom"/>
</dbReference>
<keyword evidence="7" id="KW-0444">Lipid biosynthesis</keyword>
<comment type="subcellular location">
    <subcellularLocation>
        <location evidence="3">Endomembrane system</location>
    </subcellularLocation>
    <subcellularLocation>
        <location evidence="2">Membrane</location>
        <topology evidence="2">Multi-pass membrane protein</topology>
    </subcellularLocation>
</comment>
<evidence type="ECO:0000256" key="16">
    <source>
        <dbReference type="RuleBase" id="RU003750"/>
    </source>
</evidence>
<evidence type="ECO:0000256" key="4">
    <source>
        <dbReference type="ARBA" id="ARBA00010441"/>
    </source>
</evidence>
<evidence type="ECO:0000256" key="17">
    <source>
        <dbReference type="SAM" id="Phobius"/>
    </source>
</evidence>
<keyword evidence="12 17" id="KW-0472">Membrane</keyword>
<evidence type="ECO:0000256" key="12">
    <source>
        <dbReference type="ARBA" id="ARBA00023136"/>
    </source>
</evidence>
<evidence type="ECO:0000313" key="19">
    <source>
        <dbReference type="Proteomes" id="UP001215956"/>
    </source>
</evidence>
<evidence type="ECO:0000313" key="18">
    <source>
        <dbReference type="EMBL" id="MDF0593348.1"/>
    </source>
</evidence>
<comment type="caution">
    <text evidence="18">The sequence shown here is derived from an EMBL/GenBank/DDBJ whole genome shotgun (WGS) entry which is preliminary data.</text>
</comment>
<keyword evidence="13" id="KW-0594">Phospholipid biosynthesis</keyword>
<evidence type="ECO:0000256" key="6">
    <source>
        <dbReference type="ARBA" id="ARBA00017171"/>
    </source>
</evidence>
<dbReference type="PROSITE" id="PS00379">
    <property type="entry name" value="CDP_ALCOHOL_P_TRANSF"/>
    <property type="match status" value="1"/>
</dbReference>
<keyword evidence="19" id="KW-1185">Reference proteome</keyword>
<comment type="catalytic activity">
    <reaction evidence="1">
        <text>a CDP-1,2-diacyl-sn-glycerol + L-serine = a 1,2-diacyl-sn-glycero-3-phospho-L-serine + CMP + H(+)</text>
        <dbReference type="Rhea" id="RHEA:16913"/>
        <dbReference type="ChEBI" id="CHEBI:15378"/>
        <dbReference type="ChEBI" id="CHEBI:33384"/>
        <dbReference type="ChEBI" id="CHEBI:57262"/>
        <dbReference type="ChEBI" id="CHEBI:58332"/>
        <dbReference type="ChEBI" id="CHEBI:60377"/>
        <dbReference type="EC" id="2.7.8.8"/>
    </reaction>
</comment>
<accession>A0ABT5XF55</accession>
<proteinExistence type="inferred from homology"/>
<keyword evidence="9 17" id="KW-0812">Transmembrane</keyword>
<dbReference type="EMBL" id="JARFPL010000018">
    <property type="protein sequence ID" value="MDF0593348.1"/>
    <property type="molecule type" value="Genomic_DNA"/>
</dbReference>
<reference evidence="18 19" key="1">
    <citation type="submission" date="2023-03" db="EMBL/GenBank/DDBJ databases">
        <title>Whole genome sequencing of Methanotrichaceae archaeon M04Ac.</title>
        <authorList>
            <person name="Khomyakova M.A."/>
            <person name="Merkel A.Y."/>
            <person name="Slobodkin A.I."/>
        </authorList>
    </citation>
    <scope>NUCLEOTIDE SEQUENCE [LARGE SCALE GENOMIC DNA]</scope>
    <source>
        <strain evidence="18 19">M04Ac</strain>
    </source>
</reference>
<dbReference type="Proteomes" id="UP001215956">
    <property type="component" value="Unassembled WGS sequence"/>
</dbReference>
<gene>
    <name evidence="18" type="primary">pssA</name>
    <name evidence="18" type="ORF">P0O24_07110</name>
</gene>
<sequence>MTGIIGLVRLPDAASILNASLGYASILAAAEGRLTTSAALILLAIAADGLDGFLARRLGDGPLGVQIDSLADAVSFGAAPAYLAWSAFGSDFGSVFSILGPFYLACGILRLARFNVTGKKNGEFQGMPIPGAGAFVAASIFLDGPLLTAFLMVSMSLLMISTIPYPKLRDPRFVPPVLAVGAASAAAWHQGDLRLSAGVVFLALIGYLISPVVIEVCRRRGKRPPSRRG</sequence>
<evidence type="ECO:0000256" key="2">
    <source>
        <dbReference type="ARBA" id="ARBA00004141"/>
    </source>
</evidence>
<comment type="similarity">
    <text evidence="4 16">Belongs to the CDP-alcohol phosphatidyltransferase class-I family.</text>
</comment>
<dbReference type="RefSeq" id="WP_316969053.1">
    <property type="nucleotide sequence ID" value="NZ_JARFPL010000018.1"/>
</dbReference>
<feature type="transmembrane region" description="Helical" evidence="17">
    <location>
        <begin position="195"/>
        <end position="217"/>
    </location>
</feature>
<dbReference type="NCBIfam" id="TIGR00473">
    <property type="entry name" value="pssA"/>
    <property type="match status" value="1"/>
</dbReference>
<dbReference type="InterPro" id="IPR000462">
    <property type="entry name" value="CDP-OH_P_trans"/>
</dbReference>
<protein>
    <recommendedName>
        <fullName evidence="6">CDP-diacylglycerol--serine O-phosphatidyltransferase</fullName>
        <ecNumber evidence="5">2.7.8.8</ecNumber>
    </recommendedName>
    <alternativeName>
        <fullName evidence="15">Phosphatidylserine synthase</fullName>
    </alternativeName>
</protein>
<evidence type="ECO:0000256" key="14">
    <source>
        <dbReference type="ARBA" id="ARBA00023264"/>
    </source>
</evidence>
<dbReference type="EC" id="2.7.8.8" evidence="5"/>
<feature type="transmembrane region" description="Helical" evidence="17">
    <location>
        <begin position="92"/>
        <end position="112"/>
    </location>
</feature>
<dbReference type="Gene3D" id="1.20.120.1760">
    <property type="match status" value="1"/>
</dbReference>
<keyword evidence="8 16" id="KW-0808">Transferase</keyword>
<evidence type="ECO:0000256" key="15">
    <source>
        <dbReference type="ARBA" id="ARBA00032361"/>
    </source>
</evidence>
<dbReference type="GO" id="GO:0003882">
    <property type="term" value="F:CDP-diacylglycerol-serine O-phosphatidyltransferase activity"/>
    <property type="evidence" value="ECO:0007669"/>
    <property type="project" value="UniProtKB-EC"/>
</dbReference>
<evidence type="ECO:0000256" key="11">
    <source>
        <dbReference type="ARBA" id="ARBA00023098"/>
    </source>
</evidence>
<keyword evidence="10 17" id="KW-1133">Transmembrane helix</keyword>
<name>A0ABT5XF55_9EURY</name>
<evidence type="ECO:0000256" key="5">
    <source>
        <dbReference type="ARBA" id="ARBA00013174"/>
    </source>
</evidence>